<feature type="compositionally biased region" description="Basic and acidic residues" evidence="1">
    <location>
        <begin position="493"/>
        <end position="502"/>
    </location>
</feature>
<name>A0A915PY23_9BILA</name>
<feature type="region of interest" description="Disordered" evidence="1">
    <location>
        <begin position="517"/>
        <end position="643"/>
    </location>
</feature>
<dbReference type="Proteomes" id="UP000887581">
    <property type="component" value="Unplaced"/>
</dbReference>
<dbReference type="AlphaFoldDB" id="A0A915PY23"/>
<accession>A0A915PY23</accession>
<evidence type="ECO:0000313" key="3">
    <source>
        <dbReference type="WBParaSite" id="sdigi.contig573.g9058.t1"/>
    </source>
</evidence>
<evidence type="ECO:0000313" key="2">
    <source>
        <dbReference type="Proteomes" id="UP000887581"/>
    </source>
</evidence>
<feature type="compositionally biased region" description="Low complexity" evidence="1">
    <location>
        <begin position="449"/>
        <end position="461"/>
    </location>
</feature>
<proteinExistence type="predicted"/>
<feature type="compositionally biased region" description="Basic and acidic residues" evidence="1">
    <location>
        <begin position="617"/>
        <end position="627"/>
    </location>
</feature>
<feature type="region of interest" description="Disordered" evidence="1">
    <location>
        <begin position="436"/>
        <end position="502"/>
    </location>
</feature>
<reference evidence="3" key="1">
    <citation type="submission" date="2022-11" db="UniProtKB">
        <authorList>
            <consortium name="WormBaseParasite"/>
        </authorList>
    </citation>
    <scope>IDENTIFICATION</scope>
</reference>
<protein>
    <submittedName>
        <fullName evidence="3">Uncharacterized protein</fullName>
    </submittedName>
</protein>
<keyword evidence="2" id="KW-1185">Reference proteome</keyword>
<feature type="compositionally biased region" description="Basic residues" evidence="1">
    <location>
        <begin position="570"/>
        <end position="580"/>
    </location>
</feature>
<dbReference type="WBParaSite" id="sdigi.contig573.g9058.t1">
    <property type="protein sequence ID" value="sdigi.contig573.g9058.t1"/>
    <property type="gene ID" value="sdigi.contig573.g9058"/>
</dbReference>
<sequence>MTCQISDKMFKSISTGDLEEGEICDDEETDIIHLNSPKYSSISANEWANSIANYSQLSNHTTSSESLHSADNMQISSHSAPYVKQNDDVQQAKKGNEENFFHDETKRRQSKGFYDSEMSEKNDEEYILEYKIMDEVNESDNEMEISTFQDEAKYQFGLVAQSDGNNDNDNDDDDDDEFSDEIICNEGIVATDDFHSRERNAAGNQNGTKINLVEEVLVDDSWIFQSLGEPSRIVVKGNETTESCVLQESEGHVEQLAEMDLSKLEVIIDVTVAGGDDDKNEATAVVTDKKHIACKESSEIKRIIELEQKLVEEKENYVRNMYSLLVTARGQIANLKKENKRLETKLGGNCTMKCPNCKHQICSMNNLIKPKYIKVLKGRCAIEMSFNNLSVMEEWLAANHLDLNPDGLPVVLEIPQKPTLISTNSLLAPKRNLVPGVQQNKSKMTSEDSSPISSSHFRSPRNIFPVTNTQNMQSTGAGRNFDKRSGRQYESSDSIKQDQMKQEEFSSNIAYNFHAEQQRRPHAKKRLERNNCEEQQSKSVHQTSPSLDTLCDEDQQRHRTSSRSRYSYISRRHTMSHAARRSTSASNHNIAGYEHPPLSDYRSSYAEHHRRSPLHHRPAERSSDRNCHNRSKSIRMRNVEQTL</sequence>
<feature type="compositionally biased region" description="Polar residues" evidence="1">
    <location>
        <begin position="465"/>
        <end position="477"/>
    </location>
</feature>
<feature type="compositionally biased region" description="Polar residues" evidence="1">
    <location>
        <begin position="537"/>
        <end position="547"/>
    </location>
</feature>
<organism evidence="2 3">
    <name type="scientific">Setaria digitata</name>
    <dbReference type="NCBI Taxonomy" id="48799"/>
    <lineage>
        <taxon>Eukaryota</taxon>
        <taxon>Metazoa</taxon>
        <taxon>Ecdysozoa</taxon>
        <taxon>Nematoda</taxon>
        <taxon>Chromadorea</taxon>
        <taxon>Rhabditida</taxon>
        <taxon>Spirurina</taxon>
        <taxon>Spiruromorpha</taxon>
        <taxon>Filarioidea</taxon>
        <taxon>Setariidae</taxon>
        <taxon>Setaria</taxon>
    </lineage>
</organism>
<evidence type="ECO:0000256" key="1">
    <source>
        <dbReference type="SAM" id="MobiDB-lite"/>
    </source>
</evidence>